<reference evidence="1 2" key="1">
    <citation type="submission" date="2018-06" db="EMBL/GenBank/DDBJ databases">
        <title>Draft Genome Sequence of a Novel Marine Bacterium Related to the Verrucomicrobia.</title>
        <authorList>
            <person name="Vosseberg J."/>
            <person name="Martijn J."/>
            <person name="Ettema T.J.G."/>
        </authorList>
    </citation>
    <scope>NUCLEOTIDE SEQUENCE [LARGE SCALE GENOMIC DNA]</scope>
    <source>
        <strain evidence="1">TARA_B100001123</strain>
    </source>
</reference>
<name>A0A2Z4ANK8_9BACT</name>
<protein>
    <submittedName>
        <fullName evidence="1">Uncharacterized protein</fullName>
    </submittedName>
</protein>
<organism evidence="1 2">
    <name type="scientific">Candidatus Moanibacter tarae</name>
    <dbReference type="NCBI Taxonomy" id="2200854"/>
    <lineage>
        <taxon>Bacteria</taxon>
        <taxon>Pseudomonadati</taxon>
        <taxon>Verrucomicrobiota</taxon>
        <taxon>Opitutia</taxon>
        <taxon>Puniceicoccales</taxon>
        <taxon>Puniceicoccales incertae sedis</taxon>
        <taxon>Candidatus Moanibacter</taxon>
    </lineage>
</organism>
<sequence length="47" mass="5353">MVKTAGQRFRVNKASSLEEFCRTHGQTVAWEIVQQSIFKNIVEVDNG</sequence>
<dbReference type="EMBL" id="CP029803">
    <property type="protein sequence ID" value="AWT59062.1"/>
    <property type="molecule type" value="Genomic_DNA"/>
</dbReference>
<evidence type="ECO:0000313" key="2">
    <source>
        <dbReference type="Proteomes" id="UP000247465"/>
    </source>
</evidence>
<accession>A0A2Z4ANK8</accession>
<proteinExistence type="predicted"/>
<evidence type="ECO:0000313" key="1">
    <source>
        <dbReference type="EMBL" id="AWT59062.1"/>
    </source>
</evidence>
<dbReference type="AlphaFoldDB" id="A0A2Z4ANK8"/>
<dbReference type="Proteomes" id="UP000247465">
    <property type="component" value="Chromosome"/>
</dbReference>
<gene>
    <name evidence="1" type="ORF">DF168_00236</name>
</gene>
<dbReference type="KEGG" id="mtar:DF168_00236"/>